<evidence type="ECO:0000256" key="1">
    <source>
        <dbReference type="SAM" id="MobiDB-lite"/>
    </source>
</evidence>
<dbReference type="SUPFAM" id="SSF57959">
    <property type="entry name" value="Leucine zipper domain"/>
    <property type="match status" value="1"/>
</dbReference>
<dbReference type="Proteomes" id="UP000722485">
    <property type="component" value="Unassembled WGS sequence"/>
</dbReference>
<dbReference type="CDD" id="cd14688">
    <property type="entry name" value="bZIP_YAP"/>
    <property type="match status" value="1"/>
</dbReference>
<dbReference type="EMBL" id="JAANBB010000075">
    <property type="protein sequence ID" value="KAF7551588.1"/>
    <property type="molecule type" value="Genomic_DNA"/>
</dbReference>
<organism evidence="3 4">
    <name type="scientific">Cylindrodendrum hubeiense</name>
    <dbReference type="NCBI Taxonomy" id="595255"/>
    <lineage>
        <taxon>Eukaryota</taxon>
        <taxon>Fungi</taxon>
        <taxon>Dikarya</taxon>
        <taxon>Ascomycota</taxon>
        <taxon>Pezizomycotina</taxon>
        <taxon>Sordariomycetes</taxon>
        <taxon>Hypocreomycetidae</taxon>
        <taxon>Hypocreales</taxon>
        <taxon>Nectriaceae</taxon>
        <taxon>Cylindrodendrum</taxon>
    </lineage>
</organism>
<reference evidence="3" key="1">
    <citation type="submission" date="2020-03" db="EMBL/GenBank/DDBJ databases">
        <title>Draft Genome Sequence of Cylindrodendrum hubeiense.</title>
        <authorList>
            <person name="Buettner E."/>
            <person name="Kellner H."/>
        </authorList>
    </citation>
    <scope>NUCLEOTIDE SEQUENCE</scope>
    <source>
        <strain evidence="3">IHI 201604</strain>
    </source>
</reference>
<dbReference type="InterPro" id="IPR004827">
    <property type="entry name" value="bZIP"/>
</dbReference>
<evidence type="ECO:0000313" key="3">
    <source>
        <dbReference type="EMBL" id="KAF7551588.1"/>
    </source>
</evidence>
<evidence type="ECO:0000313" key="4">
    <source>
        <dbReference type="Proteomes" id="UP000722485"/>
    </source>
</evidence>
<evidence type="ECO:0000259" key="2">
    <source>
        <dbReference type="PROSITE" id="PS00036"/>
    </source>
</evidence>
<keyword evidence="4" id="KW-1185">Reference proteome</keyword>
<dbReference type="Pfam" id="PF11905">
    <property type="entry name" value="DUF3425"/>
    <property type="match status" value="1"/>
</dbReference>
<protein>
    <recommendedName>
        <fullName evidence="2">BZIP domain-containing protein</fullName>
    </recommendedName>
</protein>
<dbReference type="AlphaFoldDB" id="A0A9P5HFY8"/>
<dbReference type="OrthoDB" id="5973539at2759"/>
<feature type="region of interest" description="Disordered" evidence="1">
    <location>
        <begin position="1"/>
        <end position="64"/>
    </location>
</feature>
<name>A0A9P5HFY8_9HYPO</name>
<dbReference type="InterPro" id="IPR021833">
    <property type="entry name" value="DUF3425"/>
</dbReference>
<dbReference type="PROSITE" id="PS00036">
    <property type="entry name" value="BZIP_BASIC"/>
    <property type="match status" value="1"/>
</dbReference>
<proteinExistence type="predicted"/>
<dbReference type="Gene3D" id="1.20.5.170">
    <property type="match status" value="1"/>
</dbReference>
<dbReference type="PANTHER" id="PTHR38116">
    <property type="entry name" value="CHROMOSOME 7, WHOLE GENOME SHOTGUN SEQUENCE"/>
    <property type="match status" value="1"/>
</dbReference>
<comment type="caution">
    <text evidence="3">The sequence shown here is derived from an EMBL/GenBank/DDBJ whole genome shotgun (WGS) entry which is preliminary data.</text>
</comment>
<sequence>MDKGYVVDPLSGTQEALVSAEKPSARRKAVRRRDPDKRRLQNRMAQKTYREKQKKRIQELERRAEESDTIGTLCDGQQMVVMLPPGPANASGRASPGMSTINPSHLQRNTTSSTTCSTDLPKEVEEAGEDWDQGILSPNFDQWLAEAYPVDTSVPPVVFFHCGCPVLHIAVHPSAVLLPVIPDLRINTLRIDIVCSVAAMLENCLQVGITQKMFCDEDSVSPFYRPQIDAPEERASLVDSVQRGFRGLHFDLRPTRKQIINNHHPFLDALPFTDIRNNLITYADEIDEDEFFHDSINHLTCWGSVEGAHTGSPWDGRSWEASDLFLQKWELIVGGDDGELTRNSSWWRSLRGERVTEIS</sequence>
<feature type="domain" description="BZIP" evidence="2">
    <location>
        <begin position="37"/>
        <end position="52"/>
    </location>
</feature>
<gene>
    <name evidence="3" type="ORF">G7Z17_g4919</name>
</gene>
<feature type="compositionally biased region" description="Basic and acidic residues" evidence="1">
    <location>
        <begin position="48"/>
        <end position="64"/>
    </location>
</feature>
<accession>A0A9P5HFY8</accession>
<dbReference type="PANTHER" id="PTHR38116:SF5">
    <property type="entry name" value="BZIP DOMAIN-CONTAINING PROTEIN"/>
    <property type="match status" value="1"/>
</dbReference>
<dbReference type="InterPro" id="IPR046347">
    <property type="entry name" value="bZIP_sf"/>
</dbReference>
<dbReference type="GO" id="GO:0003700">
    <property type="term" value="F:DNA-binding transcription factor activity"/>
    <property type="evidence" value="ECO:0007669"/>
    <property type="project" value="InterPro"/>
</dbReference>